<evidence type="ECO:0000313" key="14">
    <source>
        <dbReference type="Proteomes" id="UP000053096"/>
    </source>
</evidence>
<evidence type="ECO:0000256" key="4">
    <source>
        <dbReference type="ARBA" id="ARBA00016507"/>
    </source>
</evidence>
<comment type="function">
    <text evidence="1">Needed for flagellar regrowth and assembly.</text>
</comment>
<keyword evidence="15" id="KW-1185">Reference proteome</keyword>
<dbReference type="GO" id="GO:0015031">
    <property type="term" value="P:protein transport"/>
    <property type="evidence" value="ECO:0007669"/>
    <property type="project" value="UniProtKB-KW"/>
</dbReference>
<protein>
    <recommendedName>
        <fullName evidence="4">Flagellar assembly protein FliH</fullName>
    </recommendedName>
</protein>
<keyword evidence="5" id="KW-0813">Transport</keyword>
<evidence type="ECO:0000313" key="13">
    <source>
        <dbReference type="EMBL" id="CUJ08933.1"/>
    </source>
</evidence>
<keyword evidence="13" id="KW-0969">Cilium</keyword>
<evidence type="ECO:0000259" key="11">
    <source>
        <dbReference type="Pfam" id="PF02108"/>
    </source>
</evidence>
<dbReference type="GO" id="GO:0005829">
    <property type="term" value="C:cytosol"/>
    <property type="evidence" value="ECO:0007669"/>
    <property type="project" value="TreeGrafter"/>
</dbReference>
<dbReference type="PANTHER" id="PTHR34982">
    <property type="entry name" value="YOP PROTEINS TRANSLOCATION PROTEIN L"/>
    <property type="match status" value="1"/>
</dbReference>
<keyword evidence="9" id="KW-1006">Bacterial flagellum protein export</keyword>
<evidence type="ECO:0000256" key="9">
    <source>
        <dbReference type="ARBA" id="ARBA00023225"/>
    </source>
</evidence>
<evidence type="ECO:0000256" key="5">
    <source>
        <dbReference type="ARBA" id="ARBA00022448"/>
    </source>
</evidence>
<dbReference type="KEGG" id="bpdz:BBN53_08910"/>
<dbReference type="GO" id="GO:0044781">
    <property type="term" value="P:bacterial-type flagellum organization"/>
    <property type="evidence" value="ECO:0007669"/>
    <property type="project" value="UniProtKB-KW"/>
</dbReference>
<feature type="compositionally biased region" description="Pro residues" evidence="10">
    <location>
        <begin position="31"/>
        <end position="43"/>
    </location>
</feature>
<name>A0A0J6C3G3_9BORD</name>
<dbReference type="GO" id="GO:0009288">
    <property type="term" value="C:bacterial-type flagellum"/>
    <property type="evidence" value="ECO:0007669"/>
    <property type="project" value="InterPro"/>
</dbReference>
<feature type="domain" description="Flagellar assembly protein FliH/Type III secretion system HrpE" evidence="11">
    <location>
        <begin position="106"/>
        <end position="232"/>
    </location>
</feature>
<dbReference type="InterPro" id="IPR018035">
    <property type="entry name" value="Flagellar_FliH/T3SS_HrpE"/>
</dbReference>
<dbReference type="EMBL" id="CYTV01000014">
    <property type="protein sequence ID" value="CUJ08933.1"/>
    <property type="molecule type" value="Genomic_DNA"/>
</dbReference>
<evidence type="ECO:0000256" key="3">
    <source>
        <dbReference type="ARBA" id="ARBA00006602"/>
    </source>
</evidence>
<dbReference type="OrthoDB" id="5296952at2"/>
<dbReference type="EMBL" id="CP016440">
    <property type="protein sequence ID" value="ANY16003.1"/>
    <property type="molecule type" value="Genomic_DNA"/>
</dbReference>
<keyword evidence="13" id="KW-0282">Flagellum</keyword>
<keyword evidence="7" id="KW-1005">Bacterial flagellum biogenesis</keyword>
<comment type="subcellular location">
    <subcellularLocation>
        <location evidence="2">Cytoplasm</location>
    </subcellularLocation>
</comment>
<evidence type="ECO:0000256" key="10">
    <source>
        <dbReference type="SAM" id="MobiDB-lite"/>
    </source>
</evidence>
<accession>A0A0M7HHR3</accession>
<keyword evidence="6" id="KW-0963">Cytoplasm</keyword>
<evidence type="ECO:0000256" key="1">
    <source>
        <dbReference type="ARBA" id="ARBA00003041"/>
    </source>
</evidence>
<accession>A0A0J6C3G3</accession>
<organism evidence="13 14">
    <name type="scientific">Bordetella pseudohinzii</name>
    <dbReference type="NCBI Taxonomy" id="1331258"/>
    <lineage>
        <taxon>Bacteria</taxon>
        <taxon>Pseudomonadati</taxon>
        <taxon>Pseudomonadota</taxon>
        <taxon>Betaproteobacteria</taxon>
        <taxon>Burkholderiales</taxon>
        <taxon>Alcaligenaceae</taxon>
        <taxon>Bordetella</taxon>
    </lineage>
</organism>
<dbReference type="Proteomes" id="UP000092950">
    <property type="component" value="Chromosome"/>
</dbReference>
<sequence>MSELPACDALSSDAWRRWQMVSFDAPEPEPEPVAPPPPDPGPDPETLKRQWRAEAEAQGRETGYAQGHEAGLAAGHQAGQDQGWQAGHEAGYAAGLAEGREQARQEGLQLAALSTAAAASLGQLEEKMGQALVTLALDIAGQILRTTLAEQPESMLHAVREVLHTPAPGQGGVLRLWVHPQDLDLVRLHLADELRDGNWRVLADESISRGGCRAESPFGDIDATLQTRWRRVAASLGRATAWEASA</sequence>
<feature type="region of interest" description="Disordered" evidence="10">
    <location>
        <begin position="18"/>
        <end position="63"/>
    </location>
</feature>
<proteinExistence type="inferred from homology"/>
<dbReference type="AlphaFoldDB" id="A0A0J6C3G3"/>
<evidence type="ECO:0000256" key="6">
    <source>
        <dbReference type="ARBA" id="ARBA00022490"/>
    </source>
</evidence>
<dbReference type="PRINTS" id="PR01003">
    <property type="entry name" value="FLGFLIH"/>
</dbReference>
<dbReference type="NCBIfam" id="NF004270">
    <property type="entry name" value="PRK05687.2-1"/>
    <property type="match status" value="1"/>
</dbReference>
<feature type="compositionally biased region" description="Basic and acidic residues" evidence="10">
    <location>
        <begin position="45"/>
        <end position="59"/>
    </location>
</feature>
<dbReference type="InterPro" id="IPR000563">
    <property type="entry name" value="Flag_FliH"/>
</dbReference>
<gene>
    <name evidence="12" type="ORF">BBN53_08910</name>
    <name evidence="13" type="ORF">ERS370011_03697</name>
</gene>
<dbReference type="GO" id="GO:0003774">
    <property type="term" value="F:cytoskeletal motor activity"/>
    <property type="evidence" value="ECO:0007669"/>
    <property type="project" value="InterPro"/>
</dbReference>
<evidence type="ECO:0000313" key="12">
    <source>
        <dbReference type="EMBL" id="ANY16003.1"/>
    </source>
</evidence>
<keyword evidence="8" id="KW-0653">Protein transport</keyword>
<keyword evidence="13" id="KW-0966">Cell projection</keyword>
<dbReference type="Proteomes" id="UP000053096">
    <property type="component" value="Unassembled WGS sequence"/>
</dbReference>
<dbReference type="GO" id="GO:0071973">
    <property type="term" value="P:bacterial-type flagellum-dependent cell motility"/>
    <property type="evidence" value="ECO:0007669"/>
    <property type="project" value="InterPro"/>
</dbReference>
<dbReference type="PANTHER" id="PTHR34982:SF1">
    <property type="entry name" value="FLAGELLAR ASSEMBLY PROTEIN FLIH"/>
    <property type="match status" value="1"/>
</dbReference>
<dbReference type="RefSeq" id="WP_043211293.1">
    <property type="nucleotide sequence ID" value="NZ_CAJGUQ010000170.1"/>
</dbReference>
<dbReference type="Pfam" id="PF02108">
    <property type="entry name" value="FliH"/>
    <property type="match status" value="1"/>
</dbReference>
<reference evidence="13 14" key="1">
    <citation type="submission" date="2015-09" db="EMBL/GenBank/DDBJ databases">
        <authorList>
            <person name="Jackson K.R."/>
            <person name="Lunt B.L."/>
            <person name="Fisher J.N.B."/>
            <person name="Gardner A.V."/>
            <person name="Bailey M.E."/>
            <person name="Deus L.M."/>
            <person name="Earl A.S."/>
            <person name="Gibby P.D."/>
            <person name="Hartmann K.A."/>
            <person name="Liu J.E."/>
            <person name="Manci A.M."/>
            <person name="Nielsen D.A."/>
            <person name="Solomon M.B."/>
            <person name="Breakwell D.P."/>
            <person name="Burnett S.H."/>
            <person name="Grose J.H."/>
        </authorList>
    </citation>
    <scope>NUCLEOTIDE SEQUENCE [LARGE SCALE GENOMIC DNA]</scope>
    <source>
        <strain evidence="13 14">2789STDY5608636</strain>
    </source>
</reference>
<reference evidence="12 15" key="2">
    <citation type="submission" date="2016-07" db="EMBL/GenBank/DDBJ databases">
        <title>Complete genome sequences of Bordetella pseudohinzii.</title>
        <authorList>
            <person name="Spilker T."/>
            <person name="Darrah R."/>
            <person name="LiPuma J.J."/>
        </authorList>
    </citation>
    <scope>NUCLEOTIDE SEQUENCE [LARGE SCALE GENOMIC DNA]</scope>
    <source>
        <strain evidence="12 15">HI4681</strain>
    </source>
</reference>
<comment type="similarity">
    <text evidence="3">Belongs to the FliH family.</text>
</comment>
<evidence type="ECO:0000313" key="15">
    <source>
        <dbReference type="Proteomes" id="UP000092950"/>
    </source>
</evidence>
<evidence type="ECO:0000256" key="7">
    <source>
        <dbReference type="ARBA" id="ARBA00022795"/>
    </source>
</evidence>
<evidence type="ECO:0000256" key="2">
    <source>
        <dbReference type="ARBA" id="ARBA00004496"/>
    </source>
</evidence>
<evidence type="ECO:0000256" key="8">
    <source>
        <dbReference type="ARBA" id="ARBA00022927"/>
    </source>
</evidence>
<dbReference type="InterPro" id="IPR051472">
    <property type="entry name" value="T3SS_Stator/FliH"/>
</dbReference>